<dbReference type="SUPFAM" id="SSF159501">
    <property type="entry name" value="EreA/ChaN-like"/>
    <property type="match status" value="1"/>
</dbReference>
<evidence type="ECO:0000259" key="2">
    <source>
        <dbReference type="Pfam" id="PF04187"/>
    </source>
</evidence>
<evidence type="ECO:0000256" key="1">
    <source>
        <dbReference type="SAM" id="SignalP"/>
    </source>
</evidence>
<dbReference type="InterPro" id="IPR016773">
    <property type="entry name" value="Fe3_uptake_reg_CjrA_prd"/>
</dbReference>
<keyword evidence="1" id="KW-0732">Signal</keyword>
<evidence type="ECO:0000313" key="4">
    <source>
        <dbReference type="Proteomes" id="UP001139488"/>
    </source>
</evidence>
<keyword evidence="3" id="KW-0449">Lipoprotein</keyword>
<protein>
    <submittedName>
        <fullName evidence="3">ChaN family lipoprotein</fullName>
    </submittedName>
</protein>
<dbReference type="AlphaFoldDB" id="A0A9X1W6N2"/>
<keyword evidence="4" id="KW-1185">Reference proteome</keyword>
<dbReference type="CDD" id="cd14727">
    <property type="entry name" value="ChanN-like"/>
    <property type="match status" value="1"/>
</dbReference>
<gene>
    <name evidence="3" type="ORF">LNL84_01305</name>
</gene>
<organism evidence="3 4">
    <name type="scientific">Vibrio gelatinilyticus</name>
    <dbReference type="NCBI Taxonomy" id="2893468"/>
    <lineage>
        <taxon>Bacteria</taxon>
        <taxon>Pseudomonadati</taxon>
        <taxon>Pseudomonadota</taxon>
        <taxon>Gammaproteobacteria</taxon>
        <taxon>Vibrionales</taxon>
        <taxon>Vibrionaceae</taxon>
        <taxon>Vibrio</taxon>
    </lineage>
</organism>
<comment type="caution">
    <text evidence="3">The sequence shown here is derived from an EMBL/GenBank/DDBJ whole genome shotgun (WGS) entry which is preliminary data.</text>
</comment>
<evidence type="ECO:0000313" key="3">
    <source>
        <dbReference type="EMBL" id="MCJ2375467.1"/>
    </source>
</evidence>
<feature type="chain" id="PRO_5040848849" evidence="1">
    <location>
        <begin position="21"/>
        <end position="327"/>
    </location>
</feature>
<proteinExistence type="predicted"/>
<name>A0A9X1W6N2_9VIBR</name>
<dbReference type="PIRSF" id="PIRSF020419">
    <property type="entry name" value="Fe_uptake_reg_CjrA_prd"/>
    <property type="match status" value="1"/>
</dbReference>
<dbReference type="EMBL" id="JAJNNZ010000001">
    <property type="protein sequence ID" value="MCJ2375467.1"/>
    <property type="molecule type" value="Genomic_DNA"/>
</dbReference>
<dbReference type="Pfam" id="PF04187">
    <property type="entry name" value="Cofac_haem_bdg"/>
    <property type="match status" value="1"/>
</dbReference>
<sequence>MHYRLAFLSSFILAGCASNATPELAKSHFPLHNTKNTPNTLYDYQLLSPTTEALQLGSLPDKIVQADVVLIGEWHTHTGIHRFQTDLLNQLSFRNDTALSLEQFSRDKQEILDQYLRSEIGEQTLIQDAQTWPNYESDYRPLIELAKSHSIDVIASNAPRQVVRCIGRKGVGYLEQLDSKQRNHVATVIDTQASPYKNKFMSSMHHGDPQQTDNQFAAQLTWDATMAESIVDYLNKRPGKQVIHIAGTFHVEQGLGIAAQIRRLNSNLKITIITPSSSKPLTQGSDYTLLVLPLPARYVQQENRLKAYQSLHKRNDTLNCDIETPTD</sequence>
<dbReference type="InterPro" id="IPR007314">
    <property type="entry name" value="Cofac_haem-bd_dom"/>
</dbReference>
<dbReference type="PROSITE" id="PS51257">
    <property type="entry name" value="PROKAR_LIPOPROTEIN"/>
    <property type="match status" value="1"/>
</dbReference>
<dbReference type="Gene3D" id="3.40.50.11550">
    <property type="match status" value="1"/>
</dbReference>
<feature type="signal peptide" evidence="1">
    <location>
        <begin position="1"/>
        <end position="20"/>
    </location>
</feature>
<dbReference type="Proteomes" id="UP001139488">
    <property type="component" value="Unassembled WGS sequence"/>
</dbReference>
<dbReference type="RefSeq" id="WP_244354511.1">
    <property type="nucleotide sequence ID" value="NZ_JAJNNZ010000001.1"/>
</dbReference>
<accession>A0A9X1W6N2</accession>
<reference evidence="3" key="1">
    <citation type="submission" date="2021-11" db="EMBL/GenBank/DDBJ databases">
        <title>Vibrio ZSDE26 sp. nov. and Vibrio ZSDZ34 sp. nov., isolated from coastal seawater in Qingdao.</title>
        <authorList>
            <person name="Zhang P."/>
        </authorList>
    </citation>
    <scope>NUCLEOTIDE SEQUENCE</scope>
    <source>
        <strain evidence="3">ZSDZ34</strain>
    </source>
</reference>
<feature type="domain" description="Haem-binding uptake Tiki superfamily ChaN" evidence="2">
    <location>
        <begin position="61"/>
        <end position="261"/>
    </location>
</feature>